<evidence type="ECO:0000313" key="6">
    <source>
        <dbReference type="Proteomes" id="UP001152519"/>
    </source>
</evidence>
<dbReference type="SUPFAM" id="SSF49899">
    <property type="entry name" value="Concanavalin A-like lectins/glucanases"/>
    <property type="match status" value="1"/>
</dbReference>
<dbReference type="AlphaFoldDB" id="A0A9W4GSH2"/>
<keyword evidence="6" id="KW-1185">Reference proteome</keyword>
<reference evidence="5" key="1">
    <citation type="submission" date="2021-05" db="EMBL/GenBank/DDBJ databases">
        <authorList>
            <person name="Arsene-Ploetze F."/>
        </authorList>
    </citation>
    <scope>NUCLEOTIDE SEQUENCE</scope>
    <source>
        <strain evidence="5">DSM 42138</strain>
    </source>
</reference>
<feature type="chain" id="PRO_5040784534" description="Alpha-L-arabinofuranosidase B catalytic domain-containing protein" evidence="3">
    <location>
        <begin position="41"/>
        <end position="116"/>
    </location>
</feature>
<dbReference type="Pfam" id="PF09206">
    <property type="entry name" value="ArabFuran-catal"/>
    <property type="match status" value="1"/>
</dbReference>
<evidence type="ECO:0000259" key="4">
    <source>
        <dbReference type="Pfam" id="PF09206"/>
    </source>
</evidence>
<dbReference type="PANTHER" id="PTHR39447">
    <property type="entry name" value="ALPHA-L-ARABINOFURANOSIDASE B"/>
    <property type="match status" value="1"/>
</dbReference>
<evidence type="ECO:0000256" key="2">
    <source>
        <dbReference type="SAM" id="MobiDB-lite"/>
    </source>
</evidence>
<feature type="signal peptide" evidence="3">
    <location>
        <begin position="1"/>
        <end position="40"/>
    </location>
</feature>
<evidence type="ECO:0000256" key="3">
    <source>
        <dbReference type="SAM" id="SignalP"/>
    </source>
</evidence>
<dbReference type="InterPro" id="IPR038964">
    <property type="entry name" value="ABFB"/>
</dbReference>
<keyword evidence="3" id="KW-0732">Signal</keyword>
<gene>
    <name evidence="5" type="ORF">SCOCK_370025</name>
</gene>
<dbReference type="GO" id="GO:0019566">
    <property type="term" value="P:arabinose metabolic process"/>
    <property type="evidence" value="ECO:0007669"/>
    <property type="project" value="InterPro"/>
</dbReference>
<feature type="region of interest" description="Disordered" evidence="2">
    <location>
        <begin position="80"/>
        <end position="116"/>
    </location>
</feature>
<accession>A0A9W4GSH2</accession>
<organism evidence="5 6">
    <name type="scientific">Actinacidiphila cocklensis</name>
    <dbReference type="NCBI Taxonomy" id="887465"/>
    <lineage>
        <taxon>Bacteria</taxon>
        <taxon>Bacillati</taxon>
        <taxon>Actinomycetota</taxon>
        <taxon>Actinomycetes</taxon>
        <taxon>Kitasatosporales</taxon>
        <taxon>Streptomycetaceae</taxon>
        <taxon>Actinacidiphila</taxon>
    </lineage>
</organism>
<feature type="disulfide bond" evidence="1">
    <location>
        <begin position="64"/>
        <end position="69"/>
    </location>
</feature>
<dbReference type="RefSeq" id="WP_422665271.1">
    <property type="nucleotide sequence ID" value="NZ_CAJSLV010000067.1"/>
</dbReference>
<evidence type="ECO:0000256" key="1">
    <source>
        <dbReference type="PIRSR" id="PIRSR638964-3"/>
    </source>
</evidence>
<sequence length="116" mass="11326">MSSSATARLSRHVRKWAAAGRAAAALAAGLLVNGTTTSQAAGSLPCDIHQSGGTPCVAPQDSFCSGTTCLITAIYHQSGRGNDLTQAPPGGAAAGPDNLATGAGSPAARARSIVVP</sequence>
<feature type="compositionally biased region" description="Low complexity" evidence="2">
    <location>
        <begin position="87"/>
        <end position="96"/>
    </location>
</feature>
<dbReference type="PANTHER" id="PTHR39447:SF2">
    <property type="entry name" value="ALPHA-L-ARABINOFURANOSIDASE B"/>
    <property type="match status" value="1"/>
</dbReference>
<keyword evidence="1" id="KW-1015">Disulfide bond</keyword>
<dbReference type="GO" id="GO:0031221">
    <property type="term" value="P:arabinan metabolic process"/>
    <property type="evidence" value="ECO:0007669"/>
    <property type="project" value="InterPro"/>
</dbReference>
<evidence type="ECO:0000313" key="5">
    <source>
        <dbReference type="EMBL" id="CAG6395874.1"/>
    </source>
</evidence>
<proteinExistence type="predicted"/>
<dbReference type="Proteomes" id="UP001152519">
    <property type="component" value="Unassembled WGS sequence"/>
</dbReference>
<dbReference type="InterPro" id="IPR013320">
    <property type="entry name" value="ConA-like_dom_sf"/>
</dbReference>
<dbReference type="EMBL" id="CAJSLV010000067">
    <property type="protein sequence ID" value="CAG6395874.1"/>
    <property type="molecule type" value="Genomic_DNA"/>
</dbReference>
<name>A0A9W4GSH2_9ACTN</name>
<comment type="caution">
    <text evidence="5">The sequence shown here is derived from an EMBL/GenBank/DDBJ whole genome shotgun (WGS) entry which is preliminary data.</text>
</comment>
<feature type="domain" description="Alpha-L-arabinofuranosidase B catalytic" evidence="4">
    <location>
        <begin position="58"/>
        <end position="106"/>
    </location>
</feature>
<dbReference type="InterPro" id="IPR015289">
    <property type="entry name" value="A-L-arabinofuranosidase_B_cat"/>
</dbReference>
<dbReference type="GO" id="GO:0046556">
    <property type="term" value="F:alpha-L-arabinofuranosidase activity"/>
    <property type="evidence" value="ECO:0007669"/>
    <property type="project" value="InterPro"/>
</dbReference>
<dbReference type="Gene3D" id="2.60.120.200">
    <property type="match status" value="1"/>
</dbReference>
<protein>
    <recommendedName>
        <fullName evidence="4">Alpha-L-arabinofuranosidase B catalytic domain-containing protein</fullName>
    </recommendedName>
</protein>
<dbReference type="GO" id="GO:0045490">
    <property type="term" value="P:pectin catabolic process"/>
    <property type="evidence" value="ECO:0007669"/>
    <property type="project" value="TreeGrafter"/>
</dbReference>